<keyword evidence="3" id="KW-1185">Reference proteome</keyword>
<dbReference type="EMBL" id="ML178847">
    <property type="protein sequence ID" value="TFK97505.1"/>
    <property type="molecule type" value="Genomic_DNA"/>
</dbReference>
<gene>
    <name evidence="2" type="ORF">BDV98DRAFT_658604</name>
</gene>
<dbReference type="STRING" id="1884261.A0A5C3Q5X9"/>
<dbReference type="AlphaFoldDB" id="A0A5C3Q5X9"/>
<evidence type="ECO:0000313" key="3">
    <source>
        <dbReference type="Proteomes" id="UP000305067"/>
    </source>
</evidence>
<accession>A0A5C3Q5X9</accession>
<name>A0A5C3Q5X9_9AGAR</name>
<dbReference type="Gene3D" id="2.170.15.10">
    <property type="entry name" value="Proaerolysin, chain A, domain 3"/>
    <property type="match status" value="1"/>
</dbReference>
<dbReference type="Proteomes" id="UP000305067">
    <property type="component" value="Unassembled WGS sequence"/>
</dbReference>
<protein>
    <submittedName>
        <fullName evidence="2">Uncharacterized protein</fullName>
    </submittedName>
</protein>
<feature type="signal peptide" evidence="1">
    <location>
        <begin position="1"/>
        <end position="25"/>
    </location>
</feature>
<keyword evidence="1" id="KW-0732">Signal</keyword>
<dbReference type="SUPFAM" id="SSF56973">
    <property type="entry name" value="Aerolisin/ETX pore-forming domain"/>
    <property type="match status" value="1"/>
</dbReference>
<reference evidence="2 3" key="1">
    <citation type="journal article" date="2019" name="Nat. Ecol. Evol.">
        <title>Megaphylogeny resolves global patterns of mushroom evolution.</title>
        <authorList>
            <person name="Varga T."/>
            <person name="Krizsan K."/>
            <person name="Foldi C."/>
            <person name="Dima B."/>
            <person name="Sanchez-Garcia M."/>
            <person name="Sanchez-Ramirez S."/>
            <person name="Szollosi G.J."/>
            <person name="Szarkandi J.G."/>
            <person name="Papp V."/>
            <person name="Albert L."/>
            <person name="Andreopoulos W."/>
            <person name="Angelini C."/>
            <person name="Antonin V."/>
            <person name="Barry K.W."/>
            <person name="Bougher N.L."/>
            <person name="Buchanan P."/>
            <person name="Buyck B."/>
            <person name="Bense V."/>
            <person name="Catcheside P."/>
            <person name="Chovatia M."/>
            <person name="Cooper J."/>
            <person name="Damon W."/>
            <person name="Desjardin D."/>
            <person name="Finy P."/>
            <person name="Geml J."/>
            <person name="Haridas S."/>
            <person name="Hughes K."/>
            <person name="Justo A."/>
            <person name="Karasinski D."/>
            <person name="Kautmanova I."/>
            <person name="Kiss B."/>
            <person name="Kocsube S."/>
            <person name="Kotiranta H."/>
            <person name="LaButti K.M."/>
            <person name="Lechner B.E."/>
            <person name="Liimatainen K."/>
            <person name="Lipzen A."/>
            <person name="Lukacs Z."/>
            <person name="Mihaltcheva S."/>
            <person name="Morgado L.N."/>
            <person name="Niskanen T."/>
            <person name="Noordeloos M.E."/>
            <person name="Ohm R.A."/>
            <person name="Ortiz-Santana B."/>
            <person name="Ovrebo C."/>
            <person name="Racz N."/>
            <person name="Riley R."/>
            <person name="Savchenko A."/>
            <person name="Shiryaev A."/>
            <person name="Soop K."/>
            <person name="Spirin V."/>
            <person name="Szebenyi C."/>
            <person name="Tomsovsky M."/>
            <person name="Tulloss R.E."/>
            <person name="Uehling J."/>
            <person name="Grigoriev I.V."/>
            <person name="Vagvolgyi C."/>
            <person name="Papp T."/>
            <person name="Martin F.M."/>
            <person name="Miettinen O."/>
            <person name="Hibbett D.S."/>
            <person name="Nagy L.G."/>
        </authorList>
    </citation>
    <scope>NUCLEOTIDE SEQUENCE [LARGE SCALE GENOMIC DNA]</scope>
    <source>
        <strain evidence="2 3">CBS 309.79</strain>
    </source>
</reference>
<proteinExistence type="predicted"/>
<dbReference type="OrthoDB" id="3010635at2759"/>
<evidence type="ECO:0000313" key="2">
    <source>
        <dbReference type="EMBL" id="TFK97505.1"/>
    </source>
</evidence>
<evidence type="ECO:0000256" key="1">
    <source>
        <dbReference type="SAM" id="SignalP"/>
    </source>
</evidence>
<organism evidence="2 3">
    <name type="scientific">Pterulicium gracile</name>
    <dbReference type="NCBI Taxonomy" id="1884261"/>
    <lineage>
        <taxon>Eukaryota</taxon>
        <taxon>Fungi</taxon>
        <taxon>Dikarya</taxon>
        <taxon>Basidiomycota</taxon>
        <taxon>Agaricomycotina</taxon>
        <taxon>Agaricomycetes</taxon>
        <taxon>Agaricomycetidae</taxon>
        <taxon>Agaricales</taxon>
        <taxon>Pleurotineae</taxon>
        <taxon>Pterulaceae</taxon>
        <taxon>Pterulicium</taxon>
    </lineage>
</organism>
<feature type="chain" id="PRO_5022950037" evidence="1">
    <location>
        <begin position="26"/>
        <end position="310"/>
    </location>
</feature>
<sequence>MPRLSSSSLFTLAILMARVFVPTAASPLPPTDILLDEVAYISADAGGELVGYRVDGSLVGRLPHESALQTRQSSGCKLMSVDEAKSLDGWGDIEKYAHDNWGKKKYNLANDFEGRSALVCVDQEPAVLNADATPSCTNRESSTGGTLVGTSGQVTISYTQGYSQSAAMTVTESTSLGSSLTANVGFKLLDLLDVGASVTTTATVTNTVSESFTVTETSQDTQSVTMQAAEGKTCQLRFTNKTCSVQGSGTVKYVASGWIWFNYVDKTKGHYKWGVNIGAVVPDVNRRSATASVRGVVSGESKSEYQGSCE</sequence>